<evidence type="ECO:0000256" key="9">
    <source>
        <dbReference type="SAM" id="MobiDB-lite"/>
    </source>
</evidence>
<protein>
    <recommendedName>
        <fullName evidence="1">non-specific serine/threonine protein kinase</fullName>
        <ecNumber evidence="1">2.7.11.1</ecNumber>
    </recommendedName>
</protein>
<feature type="domain" description="Protein kinase" evidence="10">
    <location>
        <begin position="77"/>
        <end position="412"/>
    </location>
</feature>
<keyword evidence="5" id="KW-0418">Kinase</keyword>
<dbReference type="PANTHER" id="PTHR27002:SF932">
    <property type="entry name" value="RECEPTOR-LIKE SERINE_THREONINE-PROTEIN KINASE"/>
    <property type="match status" value="1"/>
</dbReference>
<evidence type="ECO:0000256" key="3">
    <source>
        <dbReference type="ARBA" id="ARBA00022679"/>
    </source>
</evidence>
<proteinExistence type="predicted"/>
<keyword evidence="4" id="KW-0547">Nucleotide-binding</keyword>
<gene>
    <name evidence="11" type="ORF">E3N88_38431</name>
</gene>
<dbReference type="GO" id="GO:0005524">
    <property type="term" value="F:ATP binding"/>
    <property type="evidence" value="ECO:0007669"/>
    <property type="project" value="UniProtKB-KW"/>
</dbReference>
<comment type="catalytic activity">
    <reaction evidence="8">
        <text>L-seryl-[protein] + ATP = O-phospho-L-seryl-[protein] + ADP + H(+)</text>
        <dbReference type="Rhea" id="RHEA:17989"/>
        <dbReference type="Rhea" id="RHEA-COMP:9863"/>
        <dbReference type="Rhea" id="RHEA-COMP:11604"/>
        <dbReference type="ChEBI" id="CHEBI:15378"/>
        <dbReference type="ChEBI" id="CHEBI:29999"/>
        <dbReference type="ChEBI" id="CHEBI:30616"/>
        <dbReference type="ChEBI" id="CHEBI:83421"/>
        <dbReference type="ChEBI" id="CHEBI:456216"/>
        <dbReference type="EC" id="2.7.11.1"/>
    </reaction>
</comment>
<dbReference type="Pfam" id="PF03732">
    <property type="entry name" value="Retrotrans_gag"/>
    <property type="match status" value="1"/>
</dbReference>
<dbReference type="Proteomes" id="UP000326396">
    <property type="component" value="Linkage Group LG8"/>
</dbReference>
<feature type="compositionally biased region" description="Polar residues" evidence="9">
    <location>
        <begin position="249"/>
        <end position="260"/>
    </location>
</feature>
<dbReference type="FunFam" id="1.10.510.10:FF:001023">
    <property type="entry name" value="Os07g0541700 protein"/>
    <property type="match status" value="1"/>
</dbReference>
<dbReference type="GO" id="GO:0004674">
    <property type="term" value="F:protein serine/threonine kinase activity"/>
    <property type="evidence" value="ECO:0007669"/>
    <property type="project" value="UniProtKB-KW"/>
</dbReference>
<keyword evidence="6" id="KW-0067">ATP-binding</keyword>
<dbReference type="AlphaFoldDB" id="A0A5N6LU04"/>
<dbReference type="EC" id="2.7.11.1" evidence="1"/>
<dbReference type="PROSITE" id="PS00108">
    <property type="entry name" value="PROTEIN_KINASE_ST"/>
    <property type="match status" value="1"/>
</dbReference>
<evidence type="ECO:0000256" key="2">
    <source>
        <dbReference type="ARBA" id="ARBA00022527"/>
    </source>
</evidence>
<comment type="caution">
    <text evidence="11">The sequence shown here is derived from an EMBL/GenBank/DDBJ whole genome shotgun (WGS) entry which is preliminary data.</text>
</comment>
<evidence type="ECO:0000256" key="7">
    <source>
        <dbReference type="ARBA" id="ARBA00047899"/>
    </source>
</evidence>
<dbReference type="Gene3D" id="1.10.510.10">
    <property type="entry name" value="Transferase(Phosphotransferase) domain 1"/>
    <property type="match status" value="1"/>
</dbReference>
<organism evidence="11 12">
    <name type="scientific">Mikania micrantha</name>
    <name type="common">bitter vine</name>
    <dbReference type="NCBI Taxonomy" id="192012"/>
    <lineage>
        <taxon>Eukaryota</taxon>
        <taxon>Viridiplantae</taxon>
        <taxon>Streptophyta</taxon>
        <taxon>Embryophyta</taxon>
        <taxon>Tracheophyta</taxon>
        <taxon>Spermatophyta</taxon>
        <taxon>Magnoliopsida</taxon>
        <taxon>eudicotyledons</taxon>
        <taxon>Gunneridae</taxon>
        <taxon>Pentapetalae</taxon>
        <taxon>asterids</taxon>
        <taxon>campanulids</taxon>
        <taxon>Asterales</taxon>
        <taxon>Asteraceae</taxon>
        <taxon>Asteroideae</taxon>
        <taxon>Heliantheae alliance</taxon>
        <taxon>Eupatorieae</taxon>
        <taxon>Mikania</taxon>
    </lineage>
</organism>
<dbReference type="InterPro" id="IPR000719">
    <property type="entry name" value="Prot_kinase_dom"/>
</dbReference>
<keyword evidence="3" id="KW-0808">Transferase</keyword>
<feature type="region of interest" description="Disordered" evidence="9">
    <location>
        <begin position="46"/>
        <end position="65"/>
    </location>
</feature>
<evidence type="ECO:0000313" key="11">
    <source>
        <dbReference type="EMBL" id="KAD2805054.1"/>
    </source>
</evidence>
<dbReference type="PANTHER" id="PTHR27002">
    <property type="entry name" value="RECEPTOR-LIKE SERINE/THREONINE-PROTEIN KINASE SD1-8"/>
    <property type="match status" value="1"/>
</dbReference>
<dbReference type="EMBL" id="SZYD01000018">
    <property type="protein sequence ID" value="KAD2805054.1"/>
    <property type="molecule type" value="Genomic_DNA"/>
</dbReference>
<evidence type="ECO:0000259" key="10">
    <source>
        <dbReference type="PROSITE" id="PS50011"/>
    </source>
</evidence>
<evidence type="ECO:0000256" key="4">
    <source>
        <dbReference type="ARBA" id="ARBA00022741"/>
    </source>
</evidence>
<dbReference type="InterPro" id="IPR011009">
    <property type="entry name" value="Kinase-like_dom_sf"/>
</dbReference>
<evidence type="ECO:0000313" key="12">
    <source>
        <dbReference type="Proteomes" id="UP000326396"/>
    </source>
</evidence>
<dbReference type="InterPro" id="IPR021820">
    <property type="entry name" value="S-locus_recpt_kinase_C"/>
</dbReference>
<dbReference type="OrthoDB" id="1426384at2759"/>
<feature type="region of interest" description="Disordered" evidence="9">
    <location>
        <begin position="231"/>
        <end position="269"/>
    </location>
</feature>
<evidence type="ECO:0000256" key="6">
    <source>
        <dbReference type="ARBA" id="ARBA00022840"/>
    </source>
</evidence>
<dbReference type="SMART" id="SM00220">
    <property type="entry name" value="S_TKc"/>
    <property type="match status" value="1"/>
</dbReference>
<name>A0A5N6LU04_9ASTR</name>
<dbReference type="GO" id="GO:0005886">
    <property type="term" value="C:plasma membrane"/>
    <property type="evidence" value="ECO:0007669"/>
    <property type="project" value="TreeGrafter"/>
</dbReference>
<evidence type="ECO:0000256" key="5">
    <source>
        <dbReference type="ARBA" id="ARBA00022777"/>
    </source>
</evidence>
<keyword evidence="2" id="KW-0723">Serine/threonine-protein kinase</keyword>
<sequence length="477" mass="53749">MVQTRSNPDGAENPIDPIAAQLAAIATKLESMESLKEDIAILKRQSANKEKTGSGGGRFDEGESSYSHFNRQPYHKIEFPTFSGGDPRGWILKAEKHFRFYNTLDEEKVDVAAMHFEGEALDLYSWLSAEQVIAYWEELIDALQKHFGPPEFQNPDEYLCSIKQTGSVHDYRQEFARRSSRVSNWPDHCLLGVFLNGLKEELKADVRIHKPRNVYKAMSLALEFESKLSHTRTEKKPTLPLKPDAKPFTPTSSSSTNQSKYDTKPNSRITDLEKQAHSRLKVVHRDLKAGNILLDHLMHPKISDFGLAKMFKENESEANTKRVVGTLGYISPEYATNGLFSIKTDIFSFGVLVLEIVSGKKNRRFVDENHDNNLLGHAWRLYKEGKSLDLIDECLRTSYSACEVLRAVHVGLLCVQQRVEDRPNTQTLVGMLGGEGSLPSPKKPAFFIQESEINSNSTIPLLSSSINEVTLSQVHGR</sequence>
<dbReference type="Pfam" id="PF11883">
    <property type="entry name" value="DUF3403"/>
    <property type="match status" value="1"/>
</dbReference>
<dbReference type="InterPro" id="IPR008271">
    <property type="entry name" value="Ser/Thr_kinase_AS"/>
</dbReference>
<dbReference type="PROSITE" id="PS50011">
    <property type="entry name" value="PROTEIN_KINASE_DOM"/>
    <property type="match status" value="1"/>
</dbReference>
<dbReference type="InterPro" id="IPR005162">
    <property type="entry name" value="Retrotrans_gag_dom"/>
</dbReference>
<dbReference type="SUPFAM" id="SSF56112">
    <property type="entry name" value="Protein kinase-like (PK-like)"/>
    <property type="match status" value="1"/>
</dbReference>
<comment type="catalytic activity">
    <reaction evidence="7">
        <text>L-threonyl-[protein] + ATP = O-phospho-L-threonyl-[protein] + ADP + H(+)</text>
        <dbReference type="Rhea" id="RHEA:46608"/>
        <dbReference type="Rhea" id="RHEA-COMP:11060"/>
        <dbReference type="Rhea" id="RHEA-COMP:11605"/>
        <dbReference type="ChEBI" id="CHEBI:15378"/>
        <dbReference type="ChEBI" id="CHEBI:30013"/>
        <dbReference type="ChEBI" id="CHEBI:30616"/>
        <dbReference type="ChEBI" id="CHEBI:61977"/>
        <dbReference type="ChEBI" id="CHEBI:456216"/>
        <dbReference type="EC" id="2.7.11.1"/>
    </reaction>
</comment>
<evidence type="ECO:0000256" key="1">
    <source>
        <dbReference type="ARBA" id="ARBA00012513"/>
    </source>
</evidence>
<evidence type="ECO:0000256" key="8">
    <source>
        <dbReference type="ARBA" id="ARBA00048679"/>
    </source>
</evidence>
<dbReference type="Pfam" id="PF00069">
    <property type="entry name" value="Pkinase"/>
    <property type="match status" value="1"/>
</dbReference>
<keyword evidence="12" id="KW-1185">Reference proteome</keyword>
<reference evidence="11 12" key="1">
    <citation type="submission" date="2019-05" db="EMBL/GenBank/DDBJ databases">
        <title>Mikania micrantha, genome provides insights into the molecular mechanism of rapid growth.</title>
        <authorList>
            <person name="Liu B."/>
        </authorList>
    </citation>
    <scope>NUCLEOTIDE SEQUENCE [LARGE SCALE GENOMIC DNA]</scope>
    <source>
        <strain evidence="11">NLD-2019</strain>
        <tissue evidence="11">Leaf</tissue>
    </source>
</reference>
<accession>A0A5N6LU04</accession>